<sequence length="412" mass="46816">MVRNDVNNETSPENERRGPGRPPTEKRPSIEPEEEISQTNESHLSEKSNRSGRNSSKAPKQPEANQNCKMGRPKVLYENASGSSKKRAAQKVAKLAQYDLAVLELAIRYTRTQKGLNNVAEKKMVHKPLIRHTKESAFTLYLDLDCGKYQWINPTPGSTRFCRPLQLSFEKETPESIKSDYAKMKSEMSELRPHAFPLSNGKRVRVTFEIHTTLYDGKCVNTITENPSNCRCPMCHLTQAEVAEVVKKGSEFTIITENVQFGLGLLHVNLRSLEILLQPAYKQKVLQRGWTVHKQNDKDTVLADKKDIQDKLRQSFKGVRVDQVRRGFGTSNTGNVARRLFSDPQKFSEALDLDEDMVTKISLLLRLFGCKLKLKHDKVRQLSEETHKMSDLEGIEIAEVIGLQDTVSDDEH</sequence>
<keyword evidence="2" id="KW-1185">Reference proteome</keyword>
<organism evidence="1 2">
    <name type="scientific">Eretmocerus hayati</name>
    <dbReference type="NCBI Taxonomy" id="131215"/>
    <lineage>
        <taxon>Eukaryota</taxon>
        <taxon>Metazoa</taxon>
        <taxon>Ecdysozoa</taxon>
        <taxon>Arthropoda</taxon>
        <taxon>Hexapoda</taxon>
        <taxon>Insecta</taxon>
        <taxon>Pterygota</taxon>
        <taxon>Neoptera</taxon>
        <taxon>Endopterygota</taxon>
        <taxon>Hymenoptera</taxon>
        <taxon>Apocrita</taxon>
        <taxon>Proctotrupomorpha</taxon>
        <taxon>Chalcidoidea</taxon>
        <taxon>Aphelinidae</taxon>
        <taxon>Aphelininae</taxon>
        <taxon>Eretmocerus</taxon>
    </lineage>
</organism>
<dbReference type="EMBL" id="CM056741">
    <property type="protein sequence ID" value="KAJ8686062.1"/>
    <property type="molecule type" value="Genomic_DNA"/>
</dbReference>
<evidence type="ECO:0000313" key="1">
    <source>
        <dbReference type="EMBL" id="KAJ8686062.1"/>
    </source>
</evidence>
<dbReference type="Proteomes" id="UP001239111">
    <property type="component" value="Chromosome 1"/>
</dbReference>
<reference evidence="1" key="1">
    <citation type="submission" date="2023-04" db="EMBL/GenBank/DDBJ databases">
        <title>A chromosome-level genome assembly of the parasitoid wasp Eretmocerus hayati.</title>
        <authorList>
            <person name="Zhong Y."/>
            <person name="Liu S."/>
            <person name="Liu Y."/>
        </authorList>
    </citation>
    <scope>NUCLEOTIDE SEQUENCE</scope>
    <source>
        <strain evidence="1">ZJU_SS_LIU_2023</strain>
    </source>
</reference>
<accession>A0ACC2PRN8</accession>
<gene>
    <name evidence="1" type="ORF">QAD02_021855</name>
</gene>
<evidence type="ECO:0000313" key="2">
    <source>
        <dbReference type="Proteomes" id="UP001239111"/>
    </source>
</evidence>
<protein>
    <submittedName>
        <fullName evidence="1">Uncharacterized protein</fullName>
    </submittedName>
</protein>
<proteinExistence type="predicted"/>
<comment type="caution">
    <text evidence="1">The sequence shown here is derived from an EMBL/GenBank/DDBJ whole genome shotgun (WGS) entry which is preliminary data.</text>
</comment>
<name>A0ACC2PRN8_9HYME</name>